<keyword evidence="2" id="KW-1185">Reference proteome</keyword>
<dbReference type="RefSeq" id="WP_163519242.1">
    <property type="nucleotide sequence ID" value="NZ_JTCM02000097.1"/>
</dbReference>
<organism evidence="1 2">
    <name type="scientific">Hassallia byssoidea VB512170</name>
    <dbReference type="NCBI Taxonomy" id="1304833"/>
    <lineage>
        <taxon>Bacteria</taxon>
        <taxon>Bacillati</taxon>
        <taxon>Cyanobacteriota</taxon>
        <taxon>Cyanophyceae</taxon>
        <taxon>Nostocales</taxon>
        <taxon>Tolypothrichaceae</taxon>
        <taxon>Hassallia</taxon>
    </lineage>
</organism>
<protein>
    <submittedName>
        <fullName evidence="1">Uncharacterized protein</fullName>
    </submittedName>
</protein>
<proteinExistence type="predicted"/>
<name>A0A846HFP9_9CYAN</name>
<dbReference type="Proteomes" id="UP000031549">
    <property type="component" value="Unassembled WGS sequence"/>
</dbReference>
<reference evidence="1 2" key="1">
    <citation type="journal article" date="2015" name="Genome Announc.">
        <title>Draft Genome Sequence of Cyanobacterium Hassallia byssoidea Strain VB512170, Isolated from Monuments in India.</title>
        <authorList>
            <person name="Singh D."/>
            <person name="Chandrababunaidu M.M."/>
            <person name="Panda A."/>
            <person name="Sen D."/>
            <person name="Bhattacharyya S."/>
            <person name="Adhikary S.P."/>
            <person name="Tripathy S."/>
        </authorList>
    </citation>
    <scope>NUCLEOTIDE SEQUENCE [LARGE SCALE GENOMIC DNA]</scope>
    <source>
        <strain evidence="1 2">VB512170</strain>
    </source>
</reference>
<evidence type="ECO:0000313" key="1">
    <source>
        <dbReference type="EMBL" id="NEU76162.1"/>
    </source>
</evidence>
<evidence type="ECO:0000313" key="2">
    <source>
        <dbReference type="Proteomes" id="UP000031549"/>
    </source>
</evidence>
<dbReference type="EMBL" id="JTCM02000097">
    <property type="protein sequence ID" value="NEU76162.1"/>
    <property type="molecule type" value="Genomic_DNA"/>
</dbReference>
<dbReference type="AlphaFoldDB" id="A0A846HFP9"/>
<gene>
    <name evidence="1" type="ORF">PI95_027455</name>
</gene>
<accession>A0A846HFP9</accession>
<sequence>MGNGERIITNYLFPNYQCPMTTGAPLGSPPPQSGFPDLRGVAICSQDRTAKPMPNDGRCVTVGIPAQRTAKPMPNYQFPIPNPQFSITDTVIKF</sequence>
<comment type="caution">
    <text evidence="1">The sequence shown here is derived from an EMBL/GenBank/DDBJ whole genome shotgun (WGS) entry which is preliminary data.</text>
</comment>